<evidence type="ECO:0000313" key="3">
    <source>
        <dbReference type="Proteomes" id="UP001057868"/>
    </source>
</evidence>
<name>A0A9W6D9S4_9CLOT</name>
<dbReference type="SUPFAM" id="SSF53187">
    <property type="entry name" value="Zn-dependent exopeptidases"/>
    <property type="match status" value="1"/>
</dbReference>
<dbReference type="InterPro" id="IPR018392">
    <property type="entry name" value="LysM"/>
</dbReference>
<dbReference type="Gene3D" id="3.10.350.10">
    <property type="entry name" value="LysM domain"/>
    <property type="match status" value="1"/>
</dbReference>
<dbReference type="InterPro" id="IPR002508">
    <property type="entry name" value="MurNAc-LAA_cat"/>
</dbReference>
<organism evidence="2 3">
    <name type="scientific">Clostridium folliculivorans</name>
    <dbReference type="NCBI Taxonomy" id="2886038"/>
    <lineage>
        <taxon>Bacteria</taxon>
        <taxon>Bacillati</taxon>
        <taxon>Bacillota</taxon>
        <taxon>Clostridia</taxon>
        <taxon>Eubacteriales</taxon>
        <taxon>Clostridiaceae</taxon>
        <taxon>Clostridium</taxon>
    </lineage>
</organism>
<feature type="domain" description="LysM" evidence="1">
    <location>
        <begin position="188"/>
        <end position="232"/>
    </location>
</feature>
<dbReference type="PANTHER" id="PTHR30404:SF8">
    <property type="entry name" value="AUTOLYSIN PH-RELATED"/>
    <property type="match status" value="1"/>
</dbReference>
<dbReference type="SUPFAM" id="SSF54106">
    <property type="entry name" value="LysM domain"/>
    <property type="match status" value="1"/>
</dbReference>
<dbReference type="EMBL" id="BQXY01000001">
    <property type="protein sequence ID" value="GKU24077.1"/>
    <property type="molecule type" value="Genomic_DNA"/>
</dbReference>
<protein>
    <recommendedName>
        <fullName evidence="1">LysM domain-containing protein</fullName>
    </recommendedName>
</protein>
<dbReference type="CDD" id="cd02696">
    <property type="entry name" value="MurNAc-LAA"/>
    <property type="match status" value="1"/>
</dbReference>
<dbReference type="GO" id="GO:0030288">
    <property type="term" value="C:outer membrane-bounded periplasmic space"/>
    <property type="evidence" value="ECO:0007669"/>
    <property type="project" value="TreeGrafter"/>
</dbReference>
<dbReference type="Gene3D" id="3.40.630.40">
    <property type="entry name" value="Zn-dependent exopeptidases"/>
    <property type="match status" value="1"/>
</dbReference>
<gene>
    <name evidence="2" type="ORF">CFOLD11_09030</name>
</gene>
<dbReference type="Pfam" id="PF01520">
    <property type="entry name" value="Amidase_3"/>
    <property type="match status" value="1"/>
</dbReference>
<reference evidence="2" key="1">
    <citation type="journal article" date="2023" name="Int. J. Syst. Evol. Microbiol.">
        <title>&lt;i&gt;Clostridium folliculivorans&lt;/i&gt; sp. nov., isolated from soil samples of an organic paddy in Japan.</title>
        <authorList>
            <person name="Tazawa J."/>
            <person name="Kobayashi H."/>
            <person name="Tanizawa Y."/>
            <person name="Uchino A."/>
            <person name="Tanaka F."/>
            <person name="Urashima Y."/>
            <person name="Miura S."/>
            <person name="Sakamoto M."/>
            <person name="Ohkuma M."/>
            <person name="Tohno M."/>
        </authorList>
    </citation>
    <scope>NUCLEOTIDE SEQUENCE</scope>
    <source>
        <strain evidence="2">D1-1</strain>
    </source>
</reference>
<evidence type="ECO:0000259" key="1">
    <source>
        <dbReference type="PROSITE" id="PS51782"/>
    </source>
</evidence>
<dbReference type="InterPro" id="IPR050695">
    <property type="entry name" value="N-acetylmuramoyl_amidase_3"/>
</dbReference>
<dbReference type="SMART" id="SM00257">
    <property type="entry name" value="LysM"/>
    <property type="match status" value="1"/>
</dbReference>
<evidence type="ECO:0000313" key="2">
    <source>
        <dbReference type="EMBL" id="GKU24077.1"/>
    </source>
</evidence>
<dbReference type="PROSITE" id="PS51782">
    <property type="entry name" value="LYSM"/>
    <property type="match status" value="1"/>
</dbReference>
<dbReference type="InterPro" id="IPR036779">
    <property type="entry name" value="LysM_dom_sf"/>
</dbReference>
<accession>A0A9W6D9S4</accession>
<dbReference type="PANTHER" id="PTHR30404">
    <property type="entry name" value="N-ACETYLMURAMOYL-L-ALANINE AMIDASE"/>
    <property type="match status" value="1"/>
</dbReference>
<comment type="caution">
    <text evidence="2">The sequence shown here is derived from an EMBL/GenBank/DDBJ whole genome shotgun (WGS) entry which is preliminary data.</text>
</comment>
<dbReference type="Proteomes" id="UP001057868">
    <property type="component" value="Unassembled WGS sequence"/>
</dbReference>
<proteinExistence type="predicted"/>
<dbReference type="Pfam" id="PF01476">
    <property type="entry name" value="LysM"/>
    <property type="match status" value="1"/>
</dbReference>
<dbReference type="AlphaFoldDB" id="A0A9W6D9S4"/>
<dbReference type="CDD" id="cd00118">
    <property type="entry name" value="LysM"/>
    <property type="match status" value="1"/>
</dbReference>
<keyword evidence="3" id="KW-1185">Reference proteome</keyword>
<sequence length="233" mass="25122">MKISKLAVDIGHNVQFDGGAVGIRSENELNYEVGTKLIEKCRAAGLTVINCTPSSATSLYDSLNQRVQAANSNNSDFFISIHHNLCTGGHGSEILCIPGGRAEGIAKIILPEISKLGFTNRGVKAGNDLFVLKNTNMSAILIECAFCDSPVDMNNYNPETMAEAIFKGICKAFEINASEHCSPSEQTNYYTVVKGDTLSSIAKSYGTTISKLVQRNNIKDANLIVIGQKVRVN</sequence>
<dbReference type="GO" id="GO:0009253">
    <property type="term" value="P:peptidoglycan catabolic process"/>
    <property type="evidence" value="ECO:0007669"/>
    <property type="project" value="InterPro"/>
</dbReference>
<dbReference type="RefSeq" id="WP_261851098.1">
    <property type="nucleotide sequence ID" value="NZ_BQXY01000001.1"/>
</dbReference>
<dbReference type="GO" id="GO:0008745">
    <property type="term" value="F:N-acetylmuramoyl-L-alanine amidase activity"/>
    <property type="evidence" value="ECO:0007669"/>
    <property type="project" value="InterPro"/>
</dbReference>
<dbReference type="SMART" id="SM00646">
    <property type="entry name" value="Ami_3"/>
    <property type="match status" value="1"/>
</dbReference>